<comment type="cofactor">
    <cofactor evidence="1">
        <name>FAD</name>
        <dbReference type="ChEBI" id="CHEBI:57692"/>
    </cofactor>
</comment>
<dbReference type="InterPro" id="IPR002938">
    <property type="entry name" value="FAD-bd"/>
</dbReference>
<evidence type="ECO:0000256" key="3">
    <source>
        <dbReference type="ARBA" id="ARBA00022827"/>
    </source>
</evidence>
<dbReference type="SUPFAM" id="SSF51905">
    <property type="entry name" value="FAD/NAD(P)-binding domain"/>
    <property type="match status" value="1"/>
</dbReference>
<dbReference type="PANTHER" id="PTHR43004:SF19">
    <property type="entry name" value="BINDING MONOOXYGENASE, PUTATIVE (JCVI)-RELATED"/>
    <property type="match status" value="1"/>
</dbReference>
<keyword evidence="2" id="KW-0285">Flavoprotein</keyword>
<name>A0A848LDX8_9BACT</name>
<dbReference type="AlphaFoldDB" id="A0A848LDX8"/>
<dbReference type="Pfam" id="PF21274">
    <property type="entry name" value="Rng_hyd_C"/>
    <property type="match status" value="1"/>
</dbReference>
<comment type="caution">
    <text evidence="5">The sequence shown here is derived from an EMBL/GenBank/DDBJ whole genome shotgun (WGS) entry which is preliminary data.</text>
</comment>
<proteinExistence type="predicted"/>
<dbReference type="Gene3D" id="3.50.50.60">
    <property type="entry name" value="FAD/NAD(P)-binding domain"/>
    <property type="match status" value="1"/>
</dbReference>
<evidence type="ECO:0000259" key="4">
    <source>
        <dbReference type="Pfam" id="PF01494"/>
    </source>
</evidence>
<dbReference type="PANTHER" id="PTHR43004">
    <property type="entry name" value="TRK SYSTEM POTASSIUM UPTAKE PROTEIN"/>
    <property type="match status" value="1"/>
</dbReference>
<evidence type="ECO:0000313" key="5">
    <source>
        <dbReference type="EMBL" id="NMO16907.1"/>
    </source>
</evidence>
<dbReference type="InterPro" id="IPR050641">
    <property type="entry name" value="RIFMO-like"/>
</dbReference>
<dbReference type="PROSITE" id="PS51257">
    <property type="entry name" value="PROKAR_LIPOPROTEIN"/>
    <property type="match status" value="1"/>
</dbReference>
<dbReference type="InterPro" id="IPR036188">
    <property type="entry name" value="FAD/NAD-bd_sf"/>
</dbReference>
<reference evidence="5 6" key="1">
    <citation type="submission" date="2020-04" db="EMBL/GenBank/DDBJ databases">
        <title>Draft genome of Pyxidicoccus fallax type strain.</title>
        <authorList>
            <person name="Whitworth D.E."/>
        </authorList>
    </citation>
    <scope>NUCLEOTIDE SEQUENCE [LARGE SCALE GENOMIC DNA]</scope>
    <source>
        <strain evidence="5 6">DSM 14698</strain>
    </source>
</reference>
<dbReference type="PRINTS" id="PR00420">
    <property type="entry name" value="RNGMNOXGNASE"/>
</dbReference>
<protein>
    <submittedName>
        <fullName evidence="5">NAD-binding protein</fullName>
    </submittedName>
</protein>
<dbReference type="GO" id="GO:0071949">
    <property type="term" value="F:FAD binding"/>
    <property type="evidence" value="ECO:0007669"/>
    <property type="project" value="InterPro"/>
</dbReference>
<dbReference type="Gene3D" id="3.30.70.2450">
    <property type="match status" value="1"/>
</dbReference>
<evidence type="ECO:0000256" key="2">
    <source>
        <dbReference type="ARBA" id="ARBA00022630"/>
    </source>
</evidence>
<sequence length="493" mass="53930">MKDVIEVEVAVVGGGPTGLMLACELALAGIRVTVFERRAEPVRQSRALTLHPRSLEVLALRGLAPRFLERGRPIPTGHFAMLDTRLDFSVLDTSFPFTLYLPQLDTEQLLEARARELGVDVRRGHEVEALRQDSEGVSLEGTAAGAAFRCEARYVVGADGARSRVRQLAGIRFVGTDTTLTAMLGDVVLGEPPATPAHSVNNARGGVMLVPLGPSLHRVVIFDPARARVPLQEAVTLEELKQSSVNIAGTDFGMREPRWLSRFGNETRLAERYRVERVLLAGDAAHIHFPAGGQGLNVGLQDAMNLGWKLAGVLRGHAPATLLDSYHQERAPVGEALLRNTEAQTALMPHDASVMALRDLLSDLLKSPALNRPLADRLAGFDGAYPALDLPAPPHEGEPLKALTGRRLPDLALTLRDGSVRRLYSLLHDGKWLWLRLREGGRTPEWGRWTHVVEARRLEEREELVPVGDMLIRPDGHVGWAWAPPSRARAGMA</sequence>
<keyword evidence="6" id="KW-1185">Reference proteome</keyword>
<keyword evidence="3" id="KW-0274">FAD</keyword>
<feature type="domain" description="FAD-binding" evidence="4">
    <location>
        <begin position="6"/>
        <end position="341"/>
    </location>
</feature>
<evidence type="ECO:0000256" key="1">
    <source>
        <dbReference type="ARBA" id="ARBA00001974"/>
    </source>
</evidence>
<gene>
    <name evidence="5" type="ORF">HG543_18880</name>
</gene>
<dbReference type="Proteomes" id="UP000518300">
    <property type="component" value="Unassembled WGS sequence"/>
</dbReference>
<accession>A0A848LDX8</accession>
<organism evidence="5 6">
    <name type="scientific">Pyxidicoccus fallax</name>
    <dbReference type="NCBI Taxonomy" id="394095"/>
    <lineage>
        <taxon>Bacteria</taxon>
        <taxon>Pseudomonadati</taxon>
        <taxon>Myxococcota</taxon>
        <taxon>Myxococcia</taxon>
        <taxon>Myxococcales</taxon>
        <taxon>Cystobacterineae</taxon>
        <taxon>Myxococcaceae</taxon>
        <taxon>Pyxidicoccus</taxon>
    </lineage>
</organism>
<dbReference type="Gene3D" id="3.40.30.120">
    <property type="match status" value="1"/>
</dbReference>
<dbReference type="Pfam" id="PF01494">
    <property type="entry name" value="FAD_binding_3"/>
    <property type="match status" value="1"/>
</dbReference>
<dbReference type="RefSeq" id="WP_169346194.1">
    <property type="nucleotide sequence ID" value="NZ_JABBJJ010000082.1"/>
</dbReference>
<dbReference type="EMBL" id="JABBJJ010000082">
    <property type="protein sequence ID" value="NMO16907.1"/>
    <property type="molecule type" value="Genomic_DNA"/>
</dbReference>
<dbReference type="GO" id="GO:0016709">
    <property type="term" value="F:oxidoreductase activity, acting on paired donors, with incorporation or reduction of molecular oxygen, NAD(P)H as one donor, and incorporation of one atom of oxygen"/>
    <property type="evidence" value="ECO:0007669"/>
    <property type="project" value="UniProtKB-ARBA"/>
</dbReference>
<evidence type="ECO:0000313" key="6">
    <source>
        <dbReference type="Proteomes" id="UP000518300"/>
    </source>
</evidence>